<dbReference type="AlphaFoldDB" id="A0A834IFA3"/>
<protein>
    <submittedName>
        <fullName evidence="2">Uncharacterized protein</fullName>
    </submittedName>
</protein>
<dbReference type="EMBL" id="JAACXV010005023">
    <property type="protein sequence ID" value="KAF7276923.1"/>
    <property type="molecule type" value="Genomic_DNA"/>
</dbReference>
<proteinExistence type="predicted"/>
<dbReference type="Proteomes" id="UP000625711">
    <property type="component" value="Unassembled WGS sequence"/>
</dbReference>
<gene>
    <name evidence="2" type="ORF">GWI33_009649</name>
</gene>
<feature type="non-terminal residue" evidence="2">
    <location>
        <position position="38"/>
    </location>
</feature>
<comment type="caution">
    <text evidence="2">The sequence shown here is derived from an EMBL/GenBank/DDBJ whole genome shotgun (WGS) entry which is preliminary data.</text>
</comment>
<accession>A0A834IFA3</accession>
<sequence>MKISPVDATAIEVGLQKCLGSDPGTKRSPKIRVGSSSP</sequence>
<keyword evidence="3" id="KW-1185">Reference proteome</keyword>
<name>A0A834IFA3_RHYFE</name>
<evidence type="ECO:0000256" key="1">
    <source>
        <dbReference type="SAM" id="MobiDB-lite"/>
    </source>
</evidence>
<feature type="region of interest" description="Disordered" evidence="1">
    <location>
        <begin position="18"/>
        <end position="38"/>
    </location>
</feature>
<reference evidence="2" key="1">
    <citation type="submission" date="2020-08" db="EMBL/GenBank/DDBJ databases">
        <title>Genome sequencing and assembly of the red palm weevil Rhynchophorus ferrugineus.</title>
        <authorList>
            <person name="Dias G.B."/>
            <person name="Bergman C.M."/>
            <person name="Manee M."/>
        </authorList>
    </citation>
    <scope>NUCLEOTIDE SEQUENCE</scope>
    <source>
        <strain evidence="2">AA-2017</strain>
        <tissue evidence="2">Whole larva</tissue>
    </source>
</reference>
<evidence type="ECO:0000313" key="3">
    <source>
        <dbReference type="Proteomes" id="UP000625711"/>
    </source>
</evidence>
<organism evidence="2 3">
    <name type="scientific">Rhynchophorus ferrugineus</name>
    <name type="common">Red palm weevil</name>
    <name type="synonym">Curculio ferrugineus</name>
    <dbReference type="NCBI Taxonomy" id="354439"/>
    <lineage>
        <taxon>Eukaryota</taxon>
        <taxon>Metazoa</taxon>
        <taxon>Ecdysozoa</taxon>
        <taxon>Arthropoda</taxon>
        <taxon>Hexapoda</taxon>
        <taxon>Insecta</taxon>
        <taxon>Pterygota</taxon>
        <taxon>Neoptera</taxon>
        <taxon>Endopterygota</taxon>
        <taxon>Coleoptera</taxon>
        <taxon>Polyphaga</taxon>
        <taxon>Cucujiformia</taxon>
        <taxon>Curculionidae</taxon>
        <taxon>Dryophthorinae</taxon>
        <taxon>Rhynchophorus</taxon>
    </lineage>
</organism>
<evidence type="ECO:0000313" key="2">
    <source>
        <dbReference type="EMBL" id="KAF7276923.1"/>
    </source>
</evidence>